<dbReference type="InterPro" id="IPR039425">
    <property type="entry name" value="RNA_pol_sigma-70-like"/>
</dbReference>
<dbReference type="PANTHER" id="PTHR43133:SF8">
    <property type="entry name" value="RNA POLYMERASE SIGMA FACTOR HI_1459-RELATED"/>
    <property type="match status" value="1"/>
</dbReference>
<dbReference type="eggNOG" id="COG1595">
    <property type="taxonomic scope" value="Bacteria"/>
</dbReference>
<evidence type="ECO:0000259" key="7">
    <source>
        <dbReference type="Pfam" id="PF08281"/>
    </source>
</evidence>
<keyword evidence="2" id="KW-0805">Transcription regulation</keyword>
<reference key="1">
    <citation type="submission" date="2010-11" db="EMBL/GenBank/DDBJ databases">
        <title>The complete genome of Leadbetterella byssophila DSM 17132.</title>
        <authorList>
            <consortium name="US DOE Joint Genome Institute (JGI-PGF)"/>
            <person name="Lucas S."/>
            <person name="Copeland A."/>
            <person name="Lapidus A."/>
            <person name="Glavina del Rio T."/>
            <person name="Dalin E."/>
            <person name="Tice H."/>
            <person name="Bruce D."/>
            <person name="Goodwin L."/>
            <person name="Pitluck S."/>
            <person name="Kyrpides N."/>
            <person name="Mavromatis K."/>
            <person name="Ivanova N."/>
            <person name="Teshima H."/>
            <person name="Brettin T."/>
            <person name="Detter J.C."/>
            <person name="Han C."/>
            <person name="Tapia R."/>
            <person name="Land M."/>
            <person name="Hauser L."/>
            <person name="Markowitz V."/>
            <person name="Cheng J.-F."/>
            <person name="Hugenholtz P."/>
            <person name="Woyke T."/>
            <person name="Wu D."/>
            <person name="Tindall B."/>
            <person name="Pomrenke H.G."/>
            <person name="Brambilla E."/>
            <person name="Klenk H.-P."/>
            <person name="Eisen J.A."/>
        </authorList>
    </citation>
    <scope>NUCLEOTIDE SEQUENCE [LARGE SCALE GENOMIC DNA]</scope>
    <source>
        <strain>DSM 17132</strain>
    </source>
</reference>
<keyword evidence="4" id="KW-0238">DNA-binding</keyword>
<dbReference type="HOGENOM" id="CLU_047691_3_0_10"/>
<dbReference type="Gene3D" id="1.10.1740.10">
    <property type="match status" value="1"/>
</dbReference>
<evidence type="ECO:0000313" key="9">
    <source>
        <dbReference type="Proteomes" id="UP000007435"/>
    </source>
</evidence>
<gene>
    <name evidence="8" type="ordered locus">Lbys_3607</name>
</gene>
<dbReference type="RefSeq" id="WP_013410276.1">
    <property type="nucleotide sequence ID" value="NC_014655.1"/>
</dbReference>
<keyword evidence="9" id="KW-1185">Reference proteome</keyword>
<dbReference type="InterPro" id="IPR007627">
    <property type="entry name" value="RNA_pol_sigma70_r2"/>
</dbReference>
<dbReference type="SUPFAM" id="SSF88946">
    <property type="entry name" value="Sigma2 domain of RNA polymerase sigma factors"/>
    <property type="match status" value="1"/>
</dbReference>
<dbReference type="STRING" id="649349.Lbys_3607"/>
<keyword evidence="5" id="KW-0804">Transcription</keyword>
<dbReference type="InterPro" id="IPR013324">
    <property type="entry name" value="RNA_pol_sigma_r3/r4-like"/>
</dbReference>
<feature type="domain" description="RNA polymerase sigma-70 region 2" evidence="6">
    <location>
        <begin position="11"/>
        <end position="72"/>
    </location>
</feature>
<evidence type="ECO:0000259" key="6">
    <source>
        <dbReference type="Pfam" id="PF04542"/>
    </source>
</evidence>
<evidence type="ECO:0000256" key="2">
    <source>
        <dbReference type="ARBA" id="ARBA00023015"/>
    </source>
</evidence>
<dbReference type="GO" id="GO:0003677">
    <property type="term" value="F:DNA binding"/>
    <property type="evidence" value="ECO:0007669"/>
    <property type="project" value="UniProtKB-KW"/>
</dbReference>
<dbReference type="EMBL" id="CP002305">
    <property type="protein sequence ID" value="ADQ19255.1"/>
    <property type="molecule type" value="Genomic_DNA"/>
</dbReference>
<comment type="similarity">
    <text evidence="1">Belongs to the sigma-70 factor family. ECF subfamily.</text>
</comment>
<sequence length="155" mass="18079">MASIDCFEEIYSLYWQKVYRLCRGYAGEDGKDLAQETFLAVYENLPRFRGEASIGTWIFRIAANLCLKHVKKPVYASLVGDYQEEVRSEDEKVVLLHRFIQELKEVDRLIISMELEALPQAEIARITGLSEGNVRVRVHRIKDILNQKFRQHGFE</sequence>
<proteinExistence type="inferred from homology"/>
<accession>E4RZW3</accession>
<dbReference type="Pfam" id="PF04542">
    <property type="entry name" value="Sigma70_r2"/>
    <property type="match status" value="1"/>
</dbReference>
<evidence type="ECO:0000313" key="8">
    <source>
        <dbReference type="EMBL" id="ADQ19255.1"/>
    </source>
</evidence>
<dbReference type="InterPro" id="IPR036388">
    <property type="entry name" value="WH-like_DNA-bd_sf"/>
</dbReference>
<protein>
    <submittedName>
        <fullName evidence="8">RNA polymerase, sigma-24 subunit, ECF subfamily</fullName>
    </submittedName>
</protein>
<dbReference type="OrthoDB" id="9780326at2"/>
<dbReference type="InterPro" id="IPR014284">
    <property type="entry name" value="RNA_pol_sigma-70_dom"/>
</dbReference>
<dbReference type="NCBIfam" id="TIGR02937">
    <property type="entry name" value="sigma70-ECF"/>
    <property type="match status" value="1"/>
</dbReference>
<reference evidence="8 9" key="2">
    <citation type="journal article" date="2011" name="Stand. Genomic Sci.">
        <title>Complete genome sequence of Leadbetterella byssophila type strain (4M15).</title>
        <authorList>
            <person name="Abt B."/>
            <person name="Teshima H."/>
            <person name="Lucas S."/>
            <person name="Lapidus A."/>
            <person name="Del Rio T.G."/>
            <person name="Nolan M."/>
            <person name="Tice H."/>
            <person name="Cheng J.F."/>
            <person name="Pitluck S."/>
            <person name="Liolios K."/>
            <person name="Pagani I."/>
            <person name="Ivanova N."/>
            <person name="Mavromatis K."/>
            <person name="Pati A."/>
            <person name="Tapia R."/>
            <person name="Han C."/>
            <person name="Goodwin L."/>
            <person name="Chen A."/>
            <person name="Palaniappan K."/>
            <person name="Land M."/>
            <person name="Hauser L."/>
            <person name="Chang Y.J."/>
            <person name="Jeffries C.D."/>
            <person name="Rohde M."/>
            <person name="Goker M."/>
            <person name="Tindall B.J."/>
            <person name="Detter J.C."/>
            <person name="Woyke T."/>
            <person name="Bristow J."/>
            <person name="Eisen J.A."/>
            <person name="Markowitz V."/>
            <person name="Hugenholtz P."/>
            <person name="Klenk H.P."/>
            <person name="Kyrpides N.C."/>
        </authorList>
    </citation>
    <scope>NUCLEOTIDE SEQUENCE [LARGE SCALE GENOMIC DNA]</scope>
    <source>
        <strain evidence="9">DSM 17132 / JCM 16389 / KACC 11308 / NBRC 106382 / 4M15</strain>
    </source>
</reference>
<dbReference type="KEGG" id="lby:Lbys_3607"/>
<evidence type="ECO:0000256" key="3">
    <source>
        <dbReference type="ARBA" id="ARBA00023082"/>
    </source>
</evidence>
<keyword evidence="3" id="KW-0731">Sigma factor</keyword>
<dbReference type="InterPro" id="IPR013325">
    <property type="entry name" value="RNA_pol_sigma_r2"/>
</dbReference>
<dbReference type="AlphaFoldDB" id="E4RZW3"/>
<evidence type="ECO:0000256" key="4">
    <source>
        <dbReference type="ARBA" id="ARBA00023125"/>
    </source>
</evidence>
<dbReference type="Gene3D" id="1.10.10.10">
    <property type="entry name" value="Winged helix-like DNA-binding domain superfamily/Winged helix DNA-binding domain"/>
    <property type="match status" value="1"/>
</dbReference>
<evidence type="ECO:0000256" key="5">
    <source>
        <dbReference type="ARBA" id="ARBA00023163"/>
    </source>
</evidence>
<dbReference type="InterPro" id="IPR013249">
    <property type="entry name" value="RNA_pol_sigma70_r4_t2"/>
</dbReference>
<feature type="domain" description="RNA polymerase sigma factor 70 region 4 type 2" evidence="7">
    <location>
        <begin position="95"/>
        <end position="142"/>
    </location>
</feature>
<evidence type="ECO:0000256" key="1">
    <source>
        <dbReference type="ARBA" id="ARBA00010641"/>
    </source>
</evidence>
<dbReference type="GO" id="GO:0016987">
    <property type="term" value="F:sigma factor activity"/>
    <property type="evidence" value="ECO:0007669"/>
    <property type="project" value="UniProtKB-KW"/>
</dbReference>
<dbReference type="PANTHER" id="PTHR43133">
    <property type="entry name" value="RNA POLYMERASE ECF-TYPE SIGMA FACTO"/>
    <property type="match status" value="1"/>
</dbReference>
<dbReference type="SUPFAM" id="SSF88659">
    <property type="entry name" value="Sigma3 and sigma4 domains of RNA polymerase sigma factors"/>
    <property type="match status" value="1"/>
</dbReference>
<dbReference type="Pfam" id="PF08281">
    <property type="entry name" value="Sigma70_r4_2"/>
    <property type="match status" value="1"/>
</dbReference>
<dbReference type="GO" id="GO:0006352">
    <property type="term" value="P:DNA-templated transcription initiation"/>
    <property type="evidence" value="ECO:0007669"/>
    <property type="project" value="InterPro"/>
</dbReference>
<dbReference type="Proteomes" id="UP000007435">
    <property type="component" value="Chromosome"/>
</dbReference>
<organism evidence="8 9">
    <name type="scientific">Leadbetterella byssophila (strain DSM 17132 / JCM 16389 / KACC 11308 / NBRC 106382 / 4M15)</name>
    <dbReference type="NCBI Taxonomy" id="649349"/>
    <lineage>
        <taxon>Bacteria</taxon>
        <taxon>Pseudomonadati</taxon>
        <taxon>Bacteroidota</taxon>
        <taxon>Cytophagia</taxon>
        <taxon>Cytophagales</taxon>
        <taxon>Leadbetterellaceae</taxon>
        <taxon>Leadbetterella</taxon>
    </lineage>
</organism>
<name>E4RZW3_LEAB4</name>